<evidence type="ECO:0000313" key="5">
    <source>
        <dbReference type="Proteomes" id="UP000424468"/>
    </source>
</evidence>
<feature type="transmembrane region" description="Helical" evidence="3">
    <location>
        <begin position="210"/>
        <end position="228"/>
    </location>
</feature>
<dbReference type="AlphaFoldDB" id="A0A6I6C9N1"/>
<protein>
    <recommendedName>
        <fullName evidence="6">Transmembrane protein</fullName>
    </recommendedName>
</protein>
<feature type="compositionally biased region" description="Basic residues" evidence="2">
    <location>
        <begin position="306"/>
        <end position="315"/>
    </location>
</feature>
<proteinExistence type="predicted"/>
<organism evidence="4 5">
    <name type="scientific">Spiroplasma tabanidicola</name>
    <dbReference type="NCBI Taxonomy" id="324079"/>
    <lineage>
        <taxon>Bacteria</taxon>
        <taxon>Bacillati</taxon>
        <taxon>Mycoplasmatota</taxon>
        <taxon>Mollicutes</taxon>
        <taxon>Entomoplasmatales</taxon>
        <taxon>Spiroplasmataceae</taxon>
        <taxon>Spiroplasma</taxon>
    </lineage>
</organism>
<keyword evidence="1" id="KW-0175">Coiled coil</keyword>
<keyword evidence="3" id="KW-0472">Membrane</keyword>
<evidence type="ECO:0000256" key="1">
    <source>
        <dbReference type="SAM" id="Coils"/>
    </source>
</evidence>
<keyword evidence="5" id="KW-1185">Reference proteome</keyword>
<evidence type="ECO:0000313" key="4">
    <source>
        <dbReference type="EMBL" id="QGS51635.1"/>
    </source>
</evidence>
<dbReference type="EMBL" id="CP046276">
    <property type="protein sequence ID" value="QGS51635.1"/>
    <property type="molecule type" value="Genomic_DNA"/>
</dbReference>
<dbReference type="KEGG" id="stab:STABA_v1c02690"/>
<evidence type="ECO:0000256" key="2">
    <source>
        <dbReference type="SAM" id="MobiDB-lite"/>
    </source>
</evidence>
<reference evidence="4 5" key="1">
    <citation type="submission" date="2019-11" db="EMBL/GenBank/DDBJ databases">
        <title>Complete genome sequence of Spiroplasma tabanidicola TAUS-1 (DSM 22603).</title>
        <authorList>
            <person name="Huang C.-T."/>
            <person name="Lin Y.-C."/>
            <person name="Kuo C.-H."/>
        </authorList>
    </citation>
    <scope>NUCLEOTIDE SEQUENCE [LARGE SCALE GENOMIC DNA]</scope>
    <source>
        <strain evidence="4 5">TAUS-1</strain>
    </source>
</reference>
<evidence type="ECO:0000256" key="3">
    <source>
        <dbReference type="SAM" id="Phobius"/>
    </source>
</evidence>
<feature type="transmembrane region" description="Helical" evidence="3">
    <location>
        <begin position="49"/>
        <end position="78"/>
    </location>
</feature>
<feature type="transmembrane region" description="Helical" evidence="3">
    <location>
        <begin position="122"/>
        <end position="142"/>
    </location>
</feature>
<feature type="region of interest" description="Disordered" evidence="2">
    <location>
        <begin position="306"/>
        <end position="329"/>
    </location>
</feature>
<name>A0A6I6C9N1_9MOLU</name>
<accession>A0A6I6C9N1</accession>
<feature type="coiled-coil region" evidence="1">
    <location>
        <begin position="262"/>
        <end position="289"/>
    </location>
</feature>
<dbReference type="OrthoDB" id="389470at2"/>
<keyword evidence="3" id="KW-0812">Transmembrane</keyword>
<dbReference type="Proteomes" id="UP000424468">
    <property type="component" value="Chromosome"/>
</dbReference>
<dbReference type="RefSeq" id="WP_156005801.1">
    <property type="nucleotide sequence ID" value="NZ_CP046276.1"/>
</dbReference>
<keyword evidence="3" id="KW-1133">Transmembrane helix</keyword>
<feature type="transmembrane region" description="Helical" evidence="3">
    <location>
        <begin position="149"/>
        <end position="170"/>
    </location>
</feature>
<evidence type="ECO:0008006" key="6">
    <source>
        <dbReference type="Google" id="ProtNLM"/>
    </source>
</evidence>
<sequence length="329" mass="38633">MLNAIKEKKEKTPKESFKTRFSKKFKKFKDDIKLKTKEQLSAARATSRFFLILVLIFRIAIIFFWIIAPIMMTLAFAYDPGTRNLVWYICATVVHPKMLNGEVLFTVDIAYVNNVINIAAPIIWFASFLLIFLCVVLPFFYTRKWAGKAFFAFNLFFWPLFFLGIDYAIYFLKSRFPMGPDIDINGPQYPLRISYLALNETYTFKSPWNIVYQITWCFLLLVGVFVSVEAGLIKSYKLDYDDLYSQPKVGQSLVDNVIEGRLEFGEIKSEDLNTEIKNLRKDLIDEDRQRRIDRLEKIAEERKARKLAKKNKYSKNKSSEKIKKKNLKK</sequence>
<gene>
    <name evidence="4" type="ORF">STABA_v1c02690</name>
</gene>